<dbReference type="Gene3D" id="3.30.70.870">
    <property type="entry name" value="Elongation Factor G (Translational Gtpase), domain 3"/>
    <property type="match status" value="1"/>
</dbReference>
<dbReference type="SMART" id="SM00889">
    <property type="entry name" value="EFG_IV"/>
    <property type="match status" value="1"/>
</dbReference>
<accession>A0A1G6CEI5</accession>
<dbReference type="Gene3D" id="3.30.70.240">
    <property type="match status" value="1"/>
</dbReference>
<keyword evidence="2" id="KW-0648">Protein biosynthesis</keyword>
<dbReference type="PROSITE" id="PS51722">
    <property type="entry name" value="G_TR_2"/>
    <property type="match status" value="1"/>
</dbReference>
<feature type="domain" description="Tr-type G" evidence="5">
    <location>
        <begin position="1"/>
        <end position="224"/>
    </location>
</feature>
<name>A0A1G6CEI5_EUBOX</name>
<evidence type="ECO:0000313" key="6">
    <source>
        <dbReference type="EMBL" id="SDB31324.1"/>
    </source>
</evidence>
<evidence type="ECO:0000313" key="7">
    <source>
        <dbReference type="Proteomes" id="UP000199228"/>
    </source>
</evidence>
<keyword evidence="4" id="KW-0175">Coiled coil</keyword>
<sequence length="883" mass="100180">MKHVVVGMLAHVDAGKTTLTEHLLYSAGAIRQMGRVDKKDTLLDYDAMERERGITIYIKQAALRLGDMEMTLVDTPGHADLLSETQMALATLDYAILIISGADGVQTNTKQLWKLLEAYRVPTILFVNKMDQIKADKQRLRKQLKEAFGDGCIDVKGADYLEEVATLREDVLEQYLEKGDISREILKELILQRKFFPCFYGSALHSQGIDEFIEGLREYLVEPKRLDTDAAIVYKITRDEQARRLTHLKVMGGVIRPKMMLMGEDDEPQKIDQVFSLFGEKKQGIDEAKAGQLCAVTGLEDSYVGQGLGCQDVPWRAQMMPVISKQIIFEERVSLMQAYQRLQQLAEEMPQLHLEWKEDTQEIHVRLLGKVQEEILKSLLRERYGYEVTFGPGRILYRESVTRAVIGTGHFEPIRHYAQVHLLIEPAERGSGMVIASKCSIDVLPRTWQKVILNTLRQPQIGVLTGAVLDDVKVTLISGKAHVKHSQPGDFREATMRALRQGLMKNDSILLEPIYEFELCLPAEMIGRAMGDFEKMGGRVQAPQIVAEQAYLKGMVPVGAFGDYAQEVLSYTKGQGTVTCVLAGYEKCEKQMELIATSDYDPNKDLAHPSGSVFCIQGSTQMVPWNEVDEKIHLPEHLQSEDKEKEVAVKKSSASTHKVDTYAQEKELEELYQRTFGMAMRKTDDSHRRSKVMVSQQPHIKGQDPLAGKLKKEEYLLVDGYNVIFSWSELNAIAKDNIDGARMKLMEILSDYQGIRDGYLIVVFDAYRIEGHEEEVMRYHNIDVVYTKEAETADQYIEKTAHRLGKNHNIRVATSDGLEQIIIRGQGCRLTSSRELKEEIERAMSEAKEGHSQSKELEKNYLLDYADDSTKEKLEQMRLGKRS</sequence>
<organism evidence="6 7">
    <name type="scientific">Eubacterium oxidoreducens</name>
    <dbReference type="NCBI Taxonomy" id="1732"/>
    <lineage>
        <taxon>Bacteria</taxon>
        <taxon>Bacillati</taxon>
        <taxon>Bacillota</taxon>
        <taxon>Clostridia</taxon>
        <taxon>Eubacteriales</taxon>
        <taxon>Eubacteriaceae</taxon>
        <taxon>Eubacterium</taxon>
    </lineage>
</organism>
<dbReference type="InterPro" id="IPR053905">
    <property type="entry name" value="EF-G-like_DII"/>
</dbReference>
<dbReference type="InterPro" id="IPR000795">
    <property type="entry name" value="T_Tr_GTP-bd_dom"/>
</dbReference>
<dbReference type="InterPro" id="IPR000640">
    <property type="entry name" value="EFG_V-like"/>
</dbReference>
<reference evidence="6 7" key="1">
    <citation type="submission" date="2016-10" db="EMBL/GenBank/DDBJ databases">
        <authorList>
            <person name="de Groot N.N."/>
        </authorList>
    </citation>
    <scope>NUCLEOTIDE SEQUENCE [LARGE SCALE GENOMIC DNA]</scope>
    <source>
        <strain evidence="6 7">DSM 3217</strain>
    </source>
</reference>
<dbReference type="InterPro" id="IPR005517">
    <property type="entry name" value="Transl_elong_EFG/EF2_IV"/>
</dbReference>
<dbReference type="EMBL" id="FMXR01000018">
    <property type="protein sequence ID" value="SDB31324.1"/>
    <property type="molecule type" value="Genomic_DNA"/>
</dbReference>
<dbReference type="SMART" id="SM00838">
    <property type="entry name" value="EFG_C"/>
    <property type="match status" value="1"/>
</dbReference>
<dbReference type="SUPFAM" id="SSF54211">
    <property type="entry name" value="Ribosomal protein S5 domain 2-like"/>
    <property type="match status" value="1"/>
</dbReference>
<dbReference type="GO" id="GO:0005525">
    <property type="term" value="F:GTP binding"/>
    <property type="evidence" value="ECO:0007669"/>
    <property type="project" value="UniProtKB-KW"/>
</dbReference>
<dbReference type="Gene3D" id="2.40.30.10">
    <property type="entry name" value="Translation factors"/>
    <property type="match status" value="1"/>
</dbReference>
<keyword evidence="1" id="KW-0547">Nucleotide-binding</keyword>
<dbReference type="NCBIfam" id="TIGR00231">
    <property type="entry name" value="small_GTP"/>
    <property type="match status" value="1"/>
</dbReference>
<dbReference type="InterPro" id="IPR009000">
    <property type="entry name" value="Transl_B-barrel_sf"/>
</dbReference>
<dbReference type="Pfam" id="PF03764">
    <property type="entry name" value="EFG_IV"/>
    <property type="match status" value="1"/>
</dbReference>
<dbReference type="InterPro" id="IPR027417">
    <property type="entry name" value="P-loop_NTPase"/>
</dbReference>
<dbReference type="SUPFAM" id="SSF54980">
    <property type="entry name" value="EF-G C-terminal domain-like"/>
    <property type="match status" value="2"/>
</dbReference>
<dbReference type="InterPro" id="IPR014721">
    <property type="entry name" value="Ribsml_uS5_D2-typ_fold_subgr"/>
</dbReference>
<dbReference type="Proteomes" id="UP000199228">
    <property type="component" value="Unassembled WGS sequence"/>
</dbReference>
<gene>
    <name evidence="6" type="ORF">SAMN02910417_02331</name>
</gene>
<dbReference type="InterPro" id="IPR005225">
    <property type="entry name" value="Small_GTP-bd"/>
</dbReference>
<dbReference type="Pfam" id="PF05991">
    <property type="entry name" value="NYN_YacP"/>
    <property type="match status" value="1"/>
</dbReference>
<dbReference type="InterPro" id="IPR010298">
    <property type="entry name" value="YacP-like"/>
</dbReference>
<dbReference type="PANTHER" id="PTHR43261:SF1">
    <property type="entry name" value="RIBOSOME-RELEASING FACTOR 2, MITOCHONDRIAL"/>
    <property type="match status" value="1"/>
</dbReference>
<dbReference type="Pfam" id="PF00679">
    <property type="entry name" value="EFG_C"/>
    <property type="match status" value="1"/>
</dbReference>
<dbReference type="RefSeq" id="WP_176762397.1">
    <property type="nucleotide sequence ID" value="NZ_FMXR01000018.1"/>
</dbReference>
<dbReference type="Gene3D" id="3.30.230.10">
    <property type="match status" value="1"/>
</dbReference>
<dbReference type="GO" id="GO:0006412">
    <property type="term" value="P:translation"/>
    <property type="evidence" value="ECO:0007669"/>
    <property type="project" value="UniProtKB-KW"/>
</dbReference>
<dbReference type="GO" id="GO:0003924">
    <property type="term" value="F:GTPase activity"/>
    <property type="evidence" value="ECO:0007669"/>
    <property type="project" value="InterPro"/>
</dbReference>
<evidence type="ECO:0000256" key="2">
    <source>
        <dbReference type="ARBA" id="ARBA00022917"/>
    </source>
</evidence>
<evidence type="ECO:0000259" key="5">
    <source>
        <dbReference type="PROSITE" id="PS51722"/>
    </source>
</evidence>
<evidence type="ECO:0000256" key="3">
    <source>
        <dbReference type="ARBA" id="ARBA00023134"/>
    </source>
</evidence>
<dbReference type="InterPro" id="IPR020568">
    <property type="entry name" value="Ribosomal_Su5_D2-typ_SF"/>
</dbReference>
<dbReference type="Gene3D" id="3.40.50.300">
    <property type="entry name" value="P-loop containing nucleotide triphosphate hydrolases"/>
    <property type="match status" value="1"/>
</dbReference>
<dbReference type="SUPFAM" id="SSF50447">
    <property type="entry name" value="Translation proteins"/>
    <property type="match status" value="1"/>
</dbReference>
<dbReference type="Pfam" id="PF22042">
    <property type="entry name" value="EF-G_D2"/>
    <property type="match status" value="1"/>
</dbReference>
<dbReference type="PRINTS" id="PR00315">
    <property type="entry name" value="ELONGATNFCT"/>
</dbReference>
<dbReference type="InterPro" id="IPR035647">
    <property type="entry name" value="EFG_III/V"/>
</dbReference>
<dbReference type="GO" id="GO:0032790">
    <property type="term" value="P:ribosome disassembly"/>
    <property type="evidence" value="ECO:0007669"/>
    <property type="project" value="TreeGrafter"/>
</dbReference>
<protein>
    <submittedName>
        <fullName evidence="6">Small GTP-binding protein domain-containing protein</fullName>
    </submittedName>
</protein>
<evidence type="ECO:0000256" key="1">
    <source>
        <dbReference type="ARBA" id="ARBA00022741"/>
    </source>
</evidence>
<feature type="coiled-coil region" evidence="4">
    <location>
        <begin position="833"/>
        <end position="860"/>
    </location>
</feature>
<dbReference type="SUPFAM" id="SSF52540">
    <property type="entry name" value="P-loop containing nucleoside triphosphate hydrolases"/>
    <property type="match status" value="1"/>
</dbReference>
<dbReference type="Pfam" id="PF00009">
    <property type="entry name" value="GTP_EFTU"/>
    <property type="match status" value="1"/>
</dbReference>
<dbReference type="CDD" id="cd10912">
    <property type="entry name" value="PIN_YacP-like"/>
    <property type="match status" value="1"/>
</dbReference>
<dbReference type="PANTHER" id="PTHR43261">
    <property type="entry name" value="TRANSLATION ELONGATION FACTOR G-RELATED"/>
    <property type="match status" value="1"/>
</dbReference>
<dbReference type="AlphaFoldDB" id="A0A1G6CEI5"/>
<dbReference type="PRINTS" id="PR01037">
    <property type="entry name" value="TCRTETOQM"/>
</dbReference>
<keyword evidence="7" id="KW-1185">Reference proteome</keyword>
<proteinExistence type="predicted"/>
<dbReference type="STRING" id="1732.SAMN02910417_02331"/>
<keyword evidence="3" id="KW-0342">GTP-binding</keyword>
<evidence type="ECO:0000256" key="4">
    <source>
        <dbReference type="SAM" id="Coils"/>
    </source>
</evidence>